<evidence type="ECO:0000313" key="2">
    <source>
        <dbReference type="EMBL" id="GAA5045332.1"/>
    </source>
</evidence>
<dbReference type="EMBL" id="BAABKX010000001">
    <property type="protein sequence ID" value="GAA5045332.1"/>
    <property type="molecule type" value="Genomic_DNA"/>
</dbReference>
<feature type="compositionally biased region" description="Polar residues" evidence="1">
    <location>
        <begin position="65"/>
        <end position="77"/>
    </location>
</feature>
<protein>
    <submittedName>
        <fullName evidence="2">Uncharacterized protein</fullName>
    </submittedName>
</protein>
<sequence>MFGGGVEPLNADPPELDDNGQIVEGVPSDPLGKGEAERVSAELEDADHATTESAPTDATAAESRPASTGSPTGSAAESETEPRETENSGSQTGKTIAQEPEATTGFADSGF</sequence>
<gene>
    <name evidence="2" type="ORF">GCM10025751_13150</name>
</gene>
<comment type="caution">
    <text evidence="2">The sequence shown here is derived from an EMBL/GenBank/DDBJ whole genome shotgun (WGS) entry which is preliminary data.</text>
</comment>
<dbReference type="AlphaFoldDB" id="A0AAV3UDT6"/>
<feature type="compositionally biased region" description="Basic and acidic residues" evidence="1">
    <location>
        <begin position="32"/>
        <end position="50"/>
    </location>
</feature>
<keyword evidence="3" id="KW-1185">Reference proteome</keyword>
<accession>A0AAV3UDT6</accession>
<proteinExistence type="predicted"/>
<dbReference type="Proteomes" id="UP001501729">
    <property type="component" value="Unassembled WGS sequence"/>
</dbReference>
<reference evidence="2 3" key="1">
    <citation type="journal article" date="2019" name="Int. J. Syst. Evol. Microbiol.">
        <title>The Global Catalogue of Microorganisms (GCM) 10K type strain sequencing project: providing services to taxonomists for standard genome sequencing and annotation.</title>
        <authorList>
            <consortium name="The Broad Institute Genomics Platform"/>
            <consortium name="The Broad Institute Genome Sequencing Center for Infectious Disease"/>
            <person name="Wu L."/>
            <person name="Ma J."/>
        </authorList>
    </citation>
    <scope>NUCLEOTIDE SEQUENCE [LARGE SCALE GENOMIC DNA]</scope>
    <source>
        <strain evidence="2 3">JCM 17504</strain>
    </source>
</reference>
<dbReference type="GeneID" id="68611897"/>
<evidence type="ECO:0000256" key="1">
    <source>
        <dbReference type="SAM" id="MobiDB-lite"/>
    </source>
</evidence>
<dbReference type="RefSeq" id="WP_227776101.1">
    <property type="nucleotide sequence ID" value="NZ_BAABKX010000001.1"/>
</dbReference>
<feature type="region of interest" description="Disordered" evidence="1">
    <location>
        <begin position="1"/>
        <end position="111"/>
    </location>
</feature>
<organism evidence="2 3">
    <name type="scientific">Haladaptatus pallidirubidus</name>
    <dbReference type="NCBI Taxonomy" id="1008152"/>
    <lineage>
        <taxon>Archaea</taxon>
        <taxon>Methanobacteriati</taxon>
        <taxon>Methanobacteriota</taxon>
        <taxon>Stenosarchaea group</taxon>
        <taxon>Halobacteria</taxon>
        <taxon>Halobacteriales</taxon>
        <taxon>Haladaptataceae</taxon>
        <taxon>Haladaptatus</taxon>
    </lineage>
</organism>
<name>A0AAV3UDT6_9EURY</name>
<evidence type="ECO:0000313" key="3">
    <source>
        <dbReference type="Proteomes" id="UP001501729"/>
    </source>
</evidence>